<dbReference type="Proteomes" id="UP001309876">
    <property type="component" value="Unassembled WGS sequence"/>
</dbReference>
<dbReference type="AlphaFoldDB" id="A0AAN7SYW2"/>
<protein>
    <recommendedName>
        <fullName evidence="2">chitin synthase</fullName>
        <ecNumber evidence="2">2.4.1.16</ecNumber>
    </recommendedName>
</protein>
<proteinExistence type="predicted"/>
<keyword evidence="7 10" id="KW-1133">Transmembrane helix</keyword>
<comment type="subcellular location">
    <subcellularLocation>
        <location evidence="1">Cell membrane</location>
        <topology evidence="1">Multi-pass membrane protein</topology>
    </subcellularLocation>
</comment>
<evidence type="ECO:0000256" key="8">
    <source>
        <dbReference type="ARBA" id="ARBA00023136"/>
    </source>
</evidence>
<feature type="transmembrane region" description="Helical" evidence="10">
    <location>
        <begin position="335"/>
        <end position="358"/>
    </location>
</feature>
<gene>
    <name evidence="11" type="ORF">LTR05_004733</name>
</gene>
<evidence type="ECO:0000256" key="9">
    <source>
        <dbReference type="SAM" id="MobiDB-lite"/>
    </source>
</evidence>
<evidence type="ECO:0000256" key="4">
    <source>
        <dbReference type="ARBA" id="ARBA00022676"/>
    </source>
</evidence>
<feature type="compositionally biased region" description="Basic and acidic residues" evidence="9">
    <location>
        <begin position="908"/>
        <end position="918"/>
    </location>
</feature>
<evidence type="ECO:0000256" key="3">
    <source>
        <dbReference type="ARBA" id="ARBA00022475"/>
    </source>
</evidence>
<name>A0AAN7SYW2_9EURO</name>
<dbReference type="PANTHER" id="PTHR22914:SF41">
    <property type="entry name" value="CHITIN SYNTHASE 7"/>
    <property type="match status" value="1"/>
</dbReference>
<evidence type="ECO:0000256" key="10">
    <source>
        <dbReference type="SAM" id="Phobius"/>
    </source>
</evidence>
<reference evidence="11 12" key="1">
    <citation type="submission" date="2023-08" db="EMBL/GenBank/DDBJ databases">
        <title>Black Yeasts Isolated from many extreme environments.</title>
        <authorList>
            <person name="Coleine C."/>
            <person name="Stajich J.E."/>
            <person name="Selbmann L."/>
        </authorList>
    </citation>
    <scope>NUCLEOTIDE SEQUENCE [LARGE SCALE GENOMIC DNA]</scope>
    <source>
        <strain evidence="11 12">CCFEE 5910</strain>
    </source>
</reference>
<dbReference type="GO" id="GO:0004100">
    <property type="term" value="F:chitin synthase activity"/>
    <property type="evidence" value="ECO:0007669"/>
    <property type="project" value="UniProtKB-EC"/>
</dbReference>
<keyword evidence="3" id="KW-1003">Cell membrane</keyword>
<feature type="compositionally biased region" description="Polar residues" evidence="9">
    <location>
        <begin position="42"/>
        <end position="58"/>
    </location>
</feature>
<dbReference type="GO" id="GO:0030428">
    <property type="term" value="C:cell septum"/>
    <property type="evidence" value="ECO:0007669"/>
    <property type="project" value="TreeGrafter"/>
</dbReference>
<feature type="region of interest" description="Disordered" evidence="9">
    <location>
        <begin position="128"/>
        <end position="152"/>
    </location>
</feature>
<keyword evidence="6 10" id="KW-0812">Transmembrane</keyword>
<dbReference type="InterPro" id="IPR029044">
    <property type="entry name" value="Nucleotide-diphossugar_trans"/>
</dbReference>
<dbReference type="SUPFAM" id="SSF53448">
    <property type="entry name" value="Nucleotide-diphospho-sugar transferases"/>
    <property type="match status" value="1"/>
</dbReference>
<feature type="compositionally biased region" description="Polar residues" evidence="9">
    <location>
        <begin position="8"/>
        <end position="19"/>
    </location>
</feature>
<evidence type="ECO:0000256" key="2">
    <source>
        <dbReference type="ARBA" id="ARBA00012543"/>
    </source>
</evidence>
<feature type="region of interest" description="Disordered" evidence="9">
    <location>
        <begin position="1"/>
        <end position="61"/>
    </location>
</feature>
<keyword evidence="4" id="KW-0328">Glycosyltransferase</keyword>
<dbReference type="InterPro" id="IPR004835">
    <property type="entry name" value="Chitin_synth"/>
</dbReference>
<feature type="region of interest" description="Disordered" evidence="9">
    <location>
        <begin position="273"/>
        <end position="304"/>
    </location>
</feature>
<comment type="caution">
    <text evidence="11">The sequence shown here is derived from an EMBL/GenBank/DDBJ whole genome shotgun (WGS) entry which is preliminary data.</text>
</comment>
<dbReference type="GO" id="GO:0006031">
    <property type="term" value="P:chitin biosynthetic process"/>
    <property type="evidence" value="ECO:0007669"/>
    <property type="project" value="TreeGrafter"/>
</dbReference>
<evidence type="ECO:0000256" key="5">
    <source>
        <dbReference type="ARBA" id="ARBA00022679"/>
    </source>
</evidence>
<evidence type="ECO:0000256" key="1">
    <source>
        <dbReference type="ARBA" id="ARBA00004651"/>
    </source>
</evidence>
<evidence type="ECO:0000313" key="12">
    <source>
        <dbReference type="Proteomes" id="UP001309876"/>
    </source>
</evidence>
<feature type="region of interest" description="Disordered" evidence="9">
    <location>
        <begin position="853"/>
        <end position="987"/>
    </location>
</feature>
<feature type="transmembrane region" description="Helical" evidence="10">
    <location>
        <begin position="711"/>
        <end position="732"/>
    </location>
</feature>
<feature type="compositionally biased region" description="Polar residues" evidence="9">
    <location>
        <begin position="128"/>
        <end position="150"/>
    </location>
</feature>
<dbReference type="Pfam" id="PF03142">
    <property type="entry name" value="Chitin_synth_2"/>
    <property type="match status" value="1"/>
</dbReference>
<feature type="transmembrane region" description="Helical" evidence="10">
    <location>
        <begin position="744"/>
        <end position="770"/>
    </location>
</feature>
<feature type="compositionally biased region" description="Polar residues" evidence="9">
    <location>
        <begin position="273"/>
        <end position="292"/>
    </location>
</feature>
<organism evidence="11 12">
    <name type="scientific">Lithohypha guttulata</name>
    <dbReference type="NCBI Taxonomy" id="1690604"/>
    <lineage>
        <taxon>Eukaryota</taxon>
        <taxon>Fungi</taxon>
        <taxon>Dikarya</taxon>
        <taxon>Ascomycota</taxon>
        <taxon>Pezizomycotina</taxon>
        <taxon>Eurotiomycetes</taxon>
        <taxon>Chaetothyriomycetidae</taxon>
        <taxon>Chaetothyriales</taxon>
        <taxon>Trichomeriaceae</taxon>
        <taxon>Lithohypha</taxon>
    </lineage>
</organism>
<dbReference type="EMBL" id="JAVRRJ010000004">
    <property type="protein sequence ID" value="KAK5085448.1"/>
    <property type="molecule type" value="Genomic_DNA"/>
</dbReference>
<keyword evidence="5" id="KW-0808">Transferase</keyword>
<keyword evidence="12" id="KW-1185">Reference proteome</keyword>
<evidence type="ECO:0000313" key="11">
    <source>
        <dbReference type="EMBL" id="KAK5085448.1"/>
    </source>
</evidence>
<dbReference type="PANTHER" id="PTHR22914">
    <property type="entry name" value="CHITIN SYNTHASE"/>
    <property type="match status" value="1"/>
</dbReference>
<keyword evidence="8 10" id="KW-0472">Membrane</keyword>
<feature type="compositionally biased region" description="Polar residues" evidence="9">
    <location>
        <begin position="920"/>
        <end position="940"/>
    </location>
</feature>
<dbReference type="EC" id="2.4.1.16" evidence="2"/>
<feature type="transmembrane region" description="Helical" evidence="10">
    <location>
        <begin position="782"/>
        <end position="806"/>
    </location>
</feature>
<evidence type="ECO:0000256" key="6">
    <source>
        <dbReference type="ARBA" id="ARBA00022692"/>
    </source>
</evidence>
<dbReference type="GO" id="GO:0005886">
    <property type="term" value="C:plasma membrane"/>
    <property type="evidence" value="ECO:0007669"/>
    <property type="project" value="UniProtKB-SubCell"/>
</dbReference>
<accession>A0AAN7SYW2</accession>
<sequence>MQCPETPQHAQFASISSPRFTAEESAGTRRRTTKRESIANDLPSNRTAARQSLSSPSKTRIKSLQAYTATTPKYKRNTGYSPNFLVPVQGNSDDVFQSPVARSRKHSSAAVVHFQNAARRLALSDITNNNTSAGKQSTAQPRATSTSSVVQEDVAKNPLQQCSPATPLHAQQEKHEELSSAWAKDVRSALGEVRADETPVLQGKPYYPHAQHRLGPISGVHEISHTSPVRRASETIPPADVQAISNDLPHAQSGGTEHSSSFATLAPNAISSTQDHDVSNASIPPSTSTSAQVPVEPAQQRNDRVSEEAIRASFDSAVTEELGDKRLRLKHWEIWAIRLAFTTFVFTVNIAFGLAYLGSHKHPYLLAILVFMKSKDILSTLADIVYIGYEYFRGLIWPPKESKAHWILSLVCAYAETEEQIMKTVTSLAASDTKPHKQVICIIMDGKPRDIVSKMSKIKMTTQRPYTTWRGKRGEIRVLAGYINGTGVVLVEKVKNAGKKDSLILGHDLFNHPRDDMPQATRLLRQEIWERVLPTIISDTDFKTFGYIFCTDADSTIHENALNRLANALSRQSHVIAACGVLFAEFGSNWTEFHPWHLFQQFQYTFGQCLPGCITMIVVRPEMGAAISQYARPVTEHNLFRHQVQYLGTDRRLTWCMMSQNKHLRTIFVPDALSETVVPNRLSHYLSQRRRWASNAYFNDYFYALGPQQRLITRLFAVVDIVRLTLVFYRVFNTGYFLYGLVQNFYVIKIIPTLIVTKTPATWYILLTMVKEPLLRKRMHKVLLGMCINQVISPILSVIVFVNVLLHLGSQSWGQTGVSTQGVAPPDVAIAAHGQKPAEAWTPKSLAKSIRTAVRGATPKPKKKIVSHSPVPSSAAGRVYGREKNTQTPLRSSVEDHGAVDYSNAPKGGDKTQARDTDSETPANNSIPSEANPSSTTATPFSRLRTIPRRRKGTISKLDPVTETPTRTTSQQQQQQQPCFDFGFKKP</sequence>
<evidence type="ECO:0000256" key="7">
    <source>
        <dbReference type="ARBA" id="ARBA00022989"/>
    </source>
</evidence>